<feature type="region of interest" description="Disordered" evidence="1">
    <location>
        <begin position="1"/>
        <end position="21"/>
    </location>
</feature>
<protein>
    <submittedName>
        <fullName evidence="2">Uncharacterized protein</fullName>
    </submittedName>
</protein>
<dbReference type="AlphaFoldDB" id="A0A565BD97"/>
<evidence type="ECO:0000313" key="3">
    <source>
        <dbReference type="Proteomes" id="UP000489600"/>
    </source>
</evidence>
<reference evidence="2" key="1">
    <citation type="submission" date="2019-07" db="EMBL/GenBank/DDBJ databases">
        <authorList>
            <person name="Dittberner H."/>
        </authorList>
    </citation>
    <scope>NUCLEOTIDE SEQUENCE [LARGE SCALE GENOMIC DNA]</scope>
</reference>
<evidence type="ECO:0000313" key="2">
    <source>
        <dbReference type="EMBL" id="VVA99588.1"/>
    </source>
</evidence>
<organism evidence="2 3">
    <name type="scientific">Arabis nemorensis</name>
    <dbReference type="NCBI Taxonomy" id="586526"/>
    <lineage>
        <taxon>Eukaryota</taxon>
        <taxon>Viridiplantae</taxon>
        <taxon>Streptophyta</taxon>
        <taxon>Embryophyta</taxon>
        <taxon>Tracheophyta</taxon>
        <taxon>Spermatophyta</taxon>
        <taxon>Magnoliopsida</taxon>
        <taxon>eudicotyledons</taxon>
        <taxon>Gunneridae</taxon>
        <taxon>Pentapetalae</taxon>
        <taxon>rosids</taxon>
        <taxon>malvids</taxon>
        <taxon>Brassicales</taxon>
        <taxon>Brassicaceae</taxon>
        <taxon>Arabideae</taxon>
        <taxon>Arabis</taxon>
    </lineage>
</organism>
<dbReference type="EMBL" id="CABITT030000003">
    <property type="protein sequence ID" value="VVA99588.1"/>
    <property type="molecule type" value="Genomic_DNA"/>
</dbReference>
<sequence length="54" mass="5580">MSLGADGVAVHSVPSKSSKPLIAMPSLPELRLALRAGFSEGYSPSKSNPDLSLI</sequence>
<dbReference type="Proteomes" id="UP000489600">
    <property type="component" value="Unassembled WGS sequence"/>
</dbReference>
<gene>
    <name evidence="2" type="ORF">ANE_LOCUS10033</name>
</gene>
<keyword evidence="3" id="KW-1185">Reference proteome</keyword>
<comment type="caution">
    <text evidence="2">The sequence shown here is derived from an EMBL/GenBank/DDBJ whole genome shotgun (WGS) entry which is preliminary data.</text>
</comment>
<evidence type="ECO:0000256" key="1">
    <source>
        <dbReference type="SAM" id="MobiDB-lite"/>
    </source>
</evidence>
<name>A0A565BD97_9BRAS</name>
<proteinExistence type="predicted"/>
<accession>A0A565BD97</accession>